<feature type="transmembrane region" description="Helical" evidence="2">
    <location>
        <begin position="134"/>
        <end position="156"/>
    </location>
</feature>
<dbReference type="Proteomes" id="UP001630127">
    <property type="component" value="Unassembled WGS sequence"/>
</dbReference>
<proteinExistence type="predicted"/>
<keyword evidence="2" id="KW-0812">Transmembrane</keyword>
<protein>
    <submittedName>
        <fullName evidence="3">Uncharacterized protein</fullName>
    </submittedName>
</protein>
<sequence length="236" mass="25190">MASSKKSISDTKAVAGAVGYSTPEESSSKPAVDHVEVEMASGIVEDNKVVENVGRNDKHVVLNIIEELQKLDEDVELEISVRRRRRQVITSNYYNLSQLVQLAFQFCVQLGAVFLGNALSKSLSSCAASASAEWIAITVTLTYLIGFVFTLIALAMSLQENKNSTPAGGLPGPGPAPPPPRKKRTIFSVVAKFGFAGFASTLIISMGTALSLNTIGMIAVTAIAIFLPFFIALVRP</sequence>
<evidence type="ECO:0000313" key="4">
    <source>
        <dbReference type="Proteomes" id="UP001630127"/>
    </source>
</evidence>
<organism evidence="3 4">
    <name type="scientific">Cinchona calisaya</name>
    <dbReference type="NCBI Taxonomy" id="153742"/>
    <lineage>
        <taxon>Eukaryota</taxon>
        <taxon>Viridiplantae</taxon>
        <taxon>Streptophyta</taxon>
        <taxon>Embryophyta</taxon>
        <taxon>Tracheophyta</taxon>
        <taxon>Spermatophyta</taxon>
        <taxon>Magnoliopsida</taxon>
        <taxon>eudicotyledons</taxon>
        <taxon>Gunneridae</taxon>
        <taxon>Pentapetalae</taxon>
        <taxon>asterids</taxon>
        <taxon>lamiids</taxon>
        <taxon>Gentianales</taxon>
        <taxon>Rubiaceae</taxon>
        <taxon>Cinchonoideae</taxon>
        <taxon>Cinchoneae</taxon>
        <taxon>Cinchona</taxon>
    </lineage>
</organism>
<keyword evidence="2" id="KW-1133">Transmembrane helix</keyword>
<gene>
    <name evidence="3" type="ORF">ACH5RR_036025</name>
</gene>
<comment type="caution">
    <text evidence="3">The sequence shown here is derived from an EMBL/GenBank/DDBJ whole genome shotgun (WGS) entry which is preliminary data.</text>
</comment>
<name>A0ABD2Y202_9GENT</name>
<feature type="transmembrane region" description="Helical" evidence="2">
    <location>
        <begin position="215"/>
        <end position="234"/>
    </location>
</feature>
<feature type="region of interest" description="Disordered" evidence="1">
    <location>
        <begin position="1"/>
        <end position="32"/>
    </location>
</feature>
<evidence type="ECO:0000313" key="3">
    <source>
        <dbReference type="EMBL" id="KAL3501576.1"/>
    </source>
</evidence>
<keyword evidence="4" id="KW-1185">Reference proteome</keyword>
<dbReference type="EMBL" id="JBJUIK010000015">
    <property type="protein sequence ID" value="KAL3501576.1"/>
    <property type="molecule type" value="Genomic_DNA"/>
</dbReference>
<evidence type="ECO:0000256" key="2">
    <source>
        <dbReference type="SAM" id="Phobius"/>
    </source>
</evidence>
<accession>A0ABD2Y202</accession>
<feature type="transmembrane region" description="Helical" evidence="2">
    <location>
        <begin position="93"/>
        <end position="114"/>
    </location>
</feature>
<keyword evidence="2" id="KW-0472">Membrane</keyword>
<dbReference type="AlphaFoldDB" id="A0ABD2Y202"/>
<feature type="transmembrane region" description="Helical" evidence="2">
    <location>
        <begin position="189"/>
        <end position="209"/>
    </location>
</feature>
<reference evidence="3 4" key="1">
    <citation type="submission" date="2024-11" db="EMBL/GenBank/DDBJ databases">
        <title>A near-complete genome assembly of Cinchona calisaya.</title>
        <authorList>
            <person name="Lian D.C."/>
            <person name="Zhao X.W."/>
            <person name="Wei L."/>
        </authorList>
    </citation>
    <scope>NUCLEOTIDE SEQUENCE [LARGE SCALE GENOMIC DNA]</scope>
    <source>
        <tissue evidence="3">Nenye</tissue>
    </source>
</reference>
<evidence type="ECO:0000256" key="1">
    <source>
        <dbReference type="SAM" id="MobiDB-lite"/>
    </source>
</evidence>